<dbReference type="SUPFAM" id="SSF88713">
    <property type="entry name" value="Glycoside hydrolase/deacetylase"/>
    <property type="match status" value="1"/>
</dbReference>
<feature type="domain" description="NodB homology" evidence="1">
    <location>
        <begin position="26"/>
        <end position="204"/>
    </location>
</feature>
<dbReference type="RefSeq" id="WP_179754187.1">
    <property type="nucleotide sequence ID" value="NZ_JACCBU010000001.1"/>
</dbReference>
<organism evidence="2 3">
    <name type="scientific">Microlunatus parietis</name>
    <dbReference type="NCBI Taxonomy" id="682979"/>
    <lineage>
        <taxon>Bacteria</taxon>
        <taxon>Bacillati</taxon>
        <taxon>Actinomycetota</taxon>
        <taxon>Actinomycetes</taxon>
        <taxon>Propionibacteriales</taxon>
        <taxon>Propionibacteriaceae</taxon>
        <taxon>Microlunatus</taxon>
    </lineage>
</organism>
<dbReference type="InterPro" id="IPR011330">
    <property type="entry name" value="Glyco_hydro/deAcase_b/a-brl"/>
</dbReference>
<proteinExistence type="predicted"/>
<comment type="caution">
    <text evidence="2">The sequence shown here is derived from an EMBL/GenBank/DDBJ whole genome shotgun (WGS) entry which is preliminary data.</text>
</comment>
<dbReference type="InterPro" id="IPR002509">
    <property type="entry name" value="NODB_dom"/>
</dbReference>
<dbReference type="EMBL" id="JACCBU010000001">
    <property type="protein sequence ID" value="NYE73005.1"/>
    <property type="molecule type" value="Genomic_DNA"/>
</dbReference>
<dbReference type="PANTHER" id="PTHR10587">
    <property type="entry name" value="GLYCOSYL TRANSFERASE-RELATED"/>
    <property type="match status" value="1"/>
</dbReference>
<dbReference type="Pfam" id="PF01522">
    <property type="entry name" value="Polysacc_deac_1"/>
    <property type="match status" value="1"/>
</dbReference>
<keyword evidence="3" id="KW-1185">Reference proteome</keyword>
<dbReference type="InterPro" id="IPR050248">
    <property type="entry name" value="Polysacc_deacetylase_ArnD"/>
</dbReference>
<dbReference type="PANTHER" id="PTHR10587:SF137">
    <property type="entry name" value="4-DEOXY-4-FORMAMIDO-L-ARABINOSE-PHOSPHOUNDECAPRENOL DEFORMYLASE ARND-RELATED"/>
    <property type="match status" value="1"/>
</dbReference>
<evidence type="ECO:0000313" key="2">
    <source>
        <dbReference type="EMBL" id="NYE73005.1"/>
    </source>
</evidence>
<name>A0A7Y9LDP1_9ACTN</name>
<gene>
    <name evidence="2" type="ORF">BKA15_004334</name>
</gene>
<accession>A0A7Y9LDP1</accession>
<evidence type="ECO:0000313" key="3">
    <source>
        <dbReference type="Proteomes" id="UP000569914"/>
    </source>
</evidence>
<dbReference type="AlphaFoldDB" id="A0A7Y9LDP1"/>
<dbReference type="Gene3D" id="3.20.20.370">
    <property type="entry name" value="Glycoside hydrolase/deacetylase"/>
    <property type="match status" value="1"/>
</dbReference>
<dbReference type="GO" id="GO:0016810">
    <property type="term" value="F:hydrolase activity, acting on carbon-nitrogen (but not peptide) bonds"/>
    <property type="evidence" value="ECO:0007669"/>
    <property type="project" value="InterPro"/>
</dbReference>
<reference evidence="2 3" key="1">
    <citation type="submission" date="2020-07" db="EMBL/GenBank/DDBJ databases">
        <title>Sequencing the genomes of 1000 actinobacteria strains.</title>
        <authorList>
            <person name="Klenk H.-P."/>
        </authorList>
    </citation>
    <scope>NUCLEOTIDE SEQUENCE [LARGE SCALE GENOMIC DNA]</scope>
    <source>
        <strain evidence="2 3">DSM 22083</strain>
    </source>
</reference>
<protein>
    <submittedName>
        <fullName evidence="2">Peptidoglycan/xylan/chitin deacetylase (PgdA/CDA1 family)</fullName>
    </submittedName>
</protein>
<sequence>MRIGRPVVERAAALVGSVIAVRTRAPEIVLTFDDGPDPVGTEQVMTALADRNATATFFVLGTRSRRHPSLLAEIVAAGHEIGLHGPDHQPLPRFDASATERRTADAAKELADLTGRELRWFRPPYGRQTLPNWRGIRAAGLMPVFWGPTTWDWRDLPQQERVAKAQQGARPGAILLGHDGFAGTLDGALEEVTHTLDRHDLIGQILDRYTAKGWRTVSLGHALEKGRPIIAARFSR</sequence>
<dbReference type="PROSITE" id="PS51677">
    <property type="entry name" value="NODB"/>
    <property type="match status" value="1"/>
</dbReference>
<dbReference type="GO" id="GO:0005975">
    <property type="term" value="P:carbohydrate metabolic process"/>
    <property type="evidence" value="ECO:0007669"/>
    <property type="project" value="InterPro"/>
</dbReference>
<dbReference type="Proteomes" id="UP000569914">
    <property type="component" value="Unassembled WGS sequence"/>
</dbReference>
<evidence type="ECO:0000259" key="1">
    <source>
        <dbReference type="PROSITE" id="PS51677"/>
    </source>
</evidence>